<proteinExistence type="predicted"/>
<organism evidence="1 2">
    <name type="scientific">Heracleum sosnowskyi</name>
    <dbReference type="NCBI Taxonomy" id="360622"/>
    <lineage>
        <taxon>Eukaryota</taxon>
        <taxon>Viridiplantae</taxon>
        <taxon>Streptophyta</taxon>
        <taxon>Embryophyta</taxon>
        <taxon>Tracheophyta</taxon>
        <taxon>Spermatophyta</taxon>
        <taxon>Magnoliopsida</taxon>
        <taxon>eudicotyledons</taxon>
        <taxon>Gunneridae</taxon>
        <taxon>Pentapetalae</taxon>
        <taxon>asterids</taxon>
        <taxon>campanulids</taxon>
        <taxon>Apiales</taxon>
        <taxon>Apiaceae</taxon>
        <taxon>Apioideae</taxon>
        <taxon>apioid superclade</taxon>
        <taxon>Tordylieae</taxon>
        <taxon>Tordyliinae</taxon>
        <taxon>Heracleum</taxon>
    </lineage>
</organism>
<dbReference type="Proteomes" id="UP001237642">
    <property type="component" value="Unassembled WGS sequence"/>
</dbReference>
<dbReference type="AlphaFoldDB" id="A0AAD8MIW7"/>
<gene>
    <name evidence="1" type="ORF">POM88_029891</name>
</gene>
<evidence type="ECO:0000313" key="1">
    <source>
        <dbReference type="EMBL" id="KAK1373698.1"/>
    </source>
</evidence>
<dbReference type="EMBL" id="JAUIZM010000007">
    <property type="protein sequence ID" value="KAK1373698.1"/>
    <property type="molecule type" value="Genomic_DNA"/>
</dbReference>
<evidence type="ECO:0000313" key="2">
    <source>
        <dbReference type="Proteomes" id="UP001237642"/>
    </source>
</evidence>
<reference evidence="1" key="2">
    <citation type="submission" date="2023-05" db="EMBL/GenBank/DDBJ databases">
        <authorList>
            <person name="Schelkunov M.I."/>
        </authorList>
    </citation>
    <scope>NUCLEOTIDE SEQUENCE</scope>
    <source>
        <strain evidence="1">Hsosn_3</strain>
        <tissue evidence="1">Leaf</tissue>
    </source>
</reference>
<sequence>MELVSSSTHLTISKSQRSGNVRDQWEDIESNVGFYMSSGKSLSVQNMRLTIPHIEGSQVVLYNKNEKQSKIGLDMDSCKASLKTNFMANDVMIFKPSGGSRLFQVLKLLPEFGGEI</sequence>
<comment type="caution">
    <text evidence="1">The sequence shown here is derived from an EMBL/GenBank/DDBJ whole genome shotgun (WGS) entry which is preliminary data.</text>
</comment>
<accession>A0AAD8MIW7</accession>
<protein>
    <submittedName>
        <fullName evidence="1">Uncharacterized protein</fullName>
    </submittedName>
</protein>
<name>A0AAD8MIW7_9APIA</name>
<reference evidence="1" key="1">
    <citation type="submission" date="2023-02" db="EMBL/GenBank/DDBJ databases">
        <title>Genome of toxic invasive species Heracleum sosnowskyi carries increased number of genes despite the absence of recent whole-genome duplications.</title>
        <authorList>
            <person name="Schelkunov M."/>
            <person name="Shtratnikova V."/>
            <person name="Makarenko M."/>
            <person name="Klepikova A."/>
            <person name="Omelchenko D."/>
            <person name="Novikova G."/>
            <person name="Obukhova E."/>
            <person name="Bogdanov V."/>
            <person name="Penin A."/>
            <person name="Logacheva M."/>
        </authorList>
    </citation>
    <scope>NUCLEOTIDE SEQUENCE</scope>
    <source>
        <strain evidence="1">Hsosn_3</strain>
        <tissue evidence="1">Leaf</tissue>
    </source>
</reference>
<keyword evidence="2" id="KW-1185">Reference proteome</keyword>